<dbReference type="PROSITE" id="PS50290">
    <property type="entry name" value="PI3_4_KINASE_3"/>
    <property type="match status" value="1"/>
</dbReference>
<dbReference type="InterPro" id="IPR000403">
    <property type="entry name" value="PI3/4_kinase_cat_dom"/>
</dbReference>
<dbReference type="VEuPathDB" id="VectorBase:ISCW016754"/>
<evidence type="ECO:0000256" key="13">
    <source>
        <dbReference type="SAM" id="Coils"/>
    </source>
</evidence>
<keyword evidence="13" id="KW-0175">Coiled coil</keyword>
<dbReference type="PANTHER" id="PTHR11139">
    <property type="entry name" value="ATAXIA TELANGIECTASIA MUTATED ATM -RELATED"/>
    <property type="match status" value="1"/>
</dbReference>
<dbReference type="VEuPathDB" id="VectorBase:ISCP_027837"/>
<dbReference type="EMBL" id="GHJT01000594">
    <property type="protein sequence ID" value="MOY34565.1"/>
    <property type="molecule type" value="Transcribed_RNA"/>
</dbReference>
<sequence>MRYCKSLLFVLLAVYPISRSSLSQIVYQGLVRTCSHPIAAQVEASREDDGTSQSRTITYRRYNFLWAYLLNAIAVQELNQMQISLDARQMLVRDVYDGLLSSALSVVSKLNLSVRQQASSDDGEARVDVSDPTCGIEAQCPKDFNIFINLVDFFRDTFTKKHLELFAKWAFVVVKQMVEYSARHPLVSGFYKVVAASIGICERSSYFEQPSGEAVACLRLVSGLLRDVLGRLQQLKDDLLASCLELVLGTPLALVREHARALVPAVRMALQQGLSYLPLAKASLDALRLWEKQLPADVADDVFRQVLPGLCPYLALGVRAGITEPAESTKRARSQGRHKVSLKLLYQKKRDQIKVPETESLRLDVLCFLGGLQGHRRALLLADLERDTLKAALAWDPETKEHLVFALPFPDTKVEIALDAFLPRVVELARFAGDRQTKVAGCELLHAMVLYAVGTGVQTSAERRAKFPMVHLFKHLFPELLHLACDVDQVTQRLFRPLVLQLMHWFSSGSTRGSRESVAIVECLWDTVTQPQETVLKDFAARCLREFVQWGIKQSTPKELEKGPTNVQSVLRRLCSYCRHPSALKRLGAALVFNNLYVLLREEESLVDVFILDILAHFVDSLKLAHSDERTIGTRELSGCALDSVLRIVSTKSELLNRPNVKRKWPSDTGGEPVVLSTVVRWLLLQTSRPQADCRHKCMELVHALIPKLPGAPSHQSYMSSLLQGNSPGFFVESFEGNLAASEGPWATLSAVCKFCDQLLGLLECYTWIFEQRLLEPKNLFEVPKKPSGLFGMVDHFLEQRPDENSQHKLARDAKSEPLTSTKHYAKNHNKPSHTVPRFNRRATQMNTEHRTKASLASTSCTEPAFWRCTVVCVLSPSDAGFDLTDLEVANQLPNEMLRFLNCVSRTFPKLLADDFVGAHADLVDHRPECGLDKVLAMPLTNLDCLRNDLLKWIGLASGYRLLAELRIIRVPDLLAARALVRSLAELLRSRGADWTPLGKELCLRVLELAAALGAQARDVLEALLPSQAWEVLGAQLCRHFAERASDYVPAALALAEGAPKMLTTVMSHMLQDKELTSRRGSELSLEVMRCWPSMERFWSEGTSQDVVNGALHMLEKLVLLAPEVGSPKGPHFERLFGVFLKLLERSGATLADKVLVLDLLPVFASDIRPDTGLKLRDALEEMVAQHFPLDSSTLLPGAPEYLCYVSAMRKMVAGLERSGSLVLLELLIRVLYRERGSHFLEAEVLLALQRTLTRCGETKQQQLIEAAFKCGATNQGLLISARLSLASKLLPLLLKSCSKPALHRFFVDNVTAMVDAVAAKIRHGSESELTSKIVALSCLEVLYSCCPKDDVTGKQSSVNAAFCRSRGIVDVVGNELTKEITKHANSAKKEVVRRDVEFADLWRQLRCAAYRLVVAVVSCTQTESQFYDVFVFQERPEKGEFLWNNLVDEKAVYTFPLEREVLFQKSRHVVGVTEGQVPSPSFSGRMAGSLRGSSLAQEASQYSLSASGLAFWDVETVDSDSSKGTQAPAKEPVSRLKVMDLEDDALNGHECMASVCAVLCRMADLGIIPQTADEEVNIGPAPKWLTFLTNAIVGNHTTRNALCFICRVVVNSAEVLRVHSRHLVPALLNVLAGDKLGSELDAFVIDVAVTVLMWASDWSLEDQKTVGNDRDLQGFSELLAQRCGHERREVLKNNLELLRAWVETWRERLRFPADVVLEQLEQCSLDSKDHHAVLLFGIFVSNNLVEFGQSHASTARILEVLPRLLASRYRGAYTSVADVVGLTLRKMSEAGIATEDSAFKGSVASRLDGLLAAHRDQFVLCVRNVCRFYQPLALRFLDKLMLLLPRALADFKVAVLEVLSLCCHQMEQPVGRLQGLGFLELLAHGDEKMQTVLLEICTKLVGAATEEDWGAILPVVCQLQGHTSGACRKLVYDVCMRLYAKYRSKTSAAGLAKQSKHVLLVGLGDPEDSLRLSVANFWSQETQLPLKARERLVALLAGMYSPEIEDHFLSSVTFLLLELASRSPDYGRKLFPRPLSDCRFVDYAVTGSWRQRHAAMTPLFAETLSWSQSQSSTTTSQSTTTSATTDPGPMLRATQAELQFTPTQRGTSGAAATTAGSFNWLTQSTLESNLSGAERRRSLSILSFAPVQEEVLLGASQTSQKSKELGFLRRRFLRDEDKVRLQHIKREVRRKELRGEQERERRARREAEVTLYRSYRLGDLPDIEIPHSALVAPLQALAQHDQQVAQVLLTSIVKTVVKDGADLPELCRELEVALSSILVTSDRCFPPLVAFVQETSFSCAGGLKLPVDAVAKASVASGHQSLGILVLEEVQRVRALSEPRPPSPKRTRKEAAQACGPWLQMAQLYKSLGDYDTVRATLSCSEDVDAKAKEALQKEAQGDYSGARDAYRNLVSSGSIWDDAVLQCCRLLGEWTELQREVDSRLARSAGNKWDRLWDGGYSEEHYLPLYVKSRVKTALELGSGEDQFLESIRQWLEDPARKRLLEAECVEELVLLFLLQKDMGKADYYVRCFAEQFLEEWSGLSVLTPALLEGKLESLMILSDLAEYVKHHTRHGTEDDVDRLLSKWRSRMPSNADSVLLWNDVISNRCFLVKSLGQSGAGEKGRLLNAFAGAMLQRDNIPTALRCVLEIEKMRTEGQLEGSLEWSYAETYCSALCRAAEQVPLDKKLASHLRTLQKLEATRAEGLDDAASTVRYCLLKAQAVAGLAKDLDAGAVLNKEQMAELQLASTSSDPRKMSLELREQALQLHLSAAHCEATPVSVRAEAQLRLARFCNTALQQEEGTLFPDDRRASLPLSLVRSVLTAMRLGSDAAIDMFPRLLQVLQSHPLCGKSFAEECAKVPCWMFLGWIGQMLPLLDGAVGPHLFGLVDSIASDYPNALVYAFRVSNEAYSFDIPETKDFILRLKQKMDKLPLVSEFIEALELLQFPDVAFKNWCESMREALNNQKSVDVRKLYADGVRQLFGGQGRDLALSSGGGIVHRHFSDVVKKKVTDAFGIEGSKLVKMDAKKFGSECQVILKSYKSLEPTALKDLSPWLSRFSALDRDNKIEIPGQYTGRSKPMPEYHVNIFGFEESVLVLKSMQRPCRITIRGDDEKEHRFLVKTGEDLRQDDRIERLFGAMNALFTADPSCRAKHLQLVTYGVVPLTTRVGLIEWLDGTVVLKDFQRRGLDESSQGNLARCSRSFGLWSTEDYAKAYKEPSQAVSRFGRCVRQVSRESLSKVHCWD</sequence>
<evidence type="ECO:0000256" key="12">
    <source>
        <dbReference type="ARBA" id="ARBA00023242"/>
    </source>
</evidence>
<dbReference type="Pfam" id="PF19704">
    <property type="entry name" value="DNAPKcs_CC5"/>
    <property type="match status" value="1"/>
</dbReference>
<dbReference type="GO" id="GO:0004674">
    <property type="term" value="F:protein serine/threonine kinase activity"/>
    <property type="evidence" value="ECO:0007669"/>
    <property type="project" value="UniProtKB-KW"/>
</dbReference>
<organism evidence="18">
    <name type="scientific">Ixodes scapularis</name>
    <name type="common">Black-legged tick</name>
    <name type="synonym">Deer tick</name>
    <dbReference type="NCBI Taxonomy" id="6945"/>
    <lineage>
        <taxon>Eukaryota</taxon>
        <taxon>Metazoa</taxon>
        <taxon>Ecdysozoa</taxon>
        <taxon>Arthropoda</taxon>
        <taxon>Chelicerata</taxon>
        <taxon>Arachnida</taxon>
        <taxon>Acari</taxon>
        <taxon>Parasitiformes</taxon>
        <taxon>Ixodida</taxon>
        <taxon>Ixodoidea</taxon>
        <taxon>Ixodidae</taxon>
        <taxon>Ixodinae</taxon>
        <taxon>Ixodes</taxon>
    </lineage>
</organism>
<evidence type="ECO:0000256" key="9">
    <source>
        <dbReference type="ARBA" id="ARBA00022777"/>
    </source>
</evidence>
<keyword evidence="5" id="KW-0597">Phosphoprotein</keyword>
<protein>
    <recommendedName>
        <fullName evidence="3">DNA-dependent protein kinase catalytic subunit</fullName>
        <ecNumber evidence="2">2.7.11.1</ecNumber>
    </recommendedName>
</protein>
<dbReference type="VEuPathDB" id="VectorBase:ISCI016750"/>
<dbReference type="GO" id="GO:0005730">
    <property type="term" value="C:nucleolus"/>
    <property type="evidence" value="ECO:0007669"/>
    <property type="project" value="UniProtKB-SubCell"/>
</dbReference>
<evidence type="ECO:0000256" key="3">
    <source>
        <dbReference type="ARBA" id="ARBA00018077"/>
    </source>
</evidence>
<dbReference type="InterPro" id="IPR012582">
    <property type="entry name" value="DNAPKcs_CC3"/>
</dbReference>
<dbReference type="Pfam" id="PF20500">
    <property type="entry name" value="DNA-PKcs_N"/>
    <property type="match status" value="1"/>
</dbReference>
<evidence type="ECO:0000259" key="16">
    <source>
        <dbReference type="PROSITE" id="PS50290"/>
    </source>
</evidence>
<dbReference type="InterPro" id="IPR003151">
    <property type="entry name" value="PIK-rel_kinase_FAT"/>
</dbReference>
<keyword evidence="6" id="KW-0808">Transferase</keyword>
<feature type="domain" description="FAT" evidence="17">
    <location>
        <begin position="2310"/>
        <end position="2908"/>
    </location>
</feature>
<dbReference type="VEuPathDB" id="VectorBase:ISCW016752"/>
<evidence type="ECO:0000256" key="4">
    <source>
        <dbReference type="ARBA" id="ARBA00022527"/>
    </source>
</evidence>
<keyword evidence="9 18" id="KW-0418">Kinase</keyword>
<dbReference type="InterPro" id="IPR045581">
    <property type="entry name" value="DNAPKcs_CC5"/>
</dbReference>
<keyword evidence="11" id="KW-0234">DNA repair</keyword>
<dbReference type="Gene3D" id="3.30.1010.10">
    <property type="entry name" value="Phosphatidylinositol 3-kinase Catalytic Subunit, Chain A, domain 4"/>
    <property type="match status" value="1"/>
</dbReference>
<dbReference type="InterPro" id="IPR016024">
    <property type="entry name" value="ARM-type_fold"/>
</dbReference>
<evidence type="ECO:0000256" key="8">
    <source>
        <dbReference type="ARBA" id="ARBA00022763"/>
    </source>
</evidence>
<proteinExistence type="predicted"/>
<dbReference type="InterPro" id="IPR050517">
    <property type="entry name" value="DDR_Repair_Kinase"/>
</dbReference>
<keyword evidence="4" id="KW-0723">Serine/threonine-protein kinase</keyword>
<dbReference type="GO" id="GO:0006303">
    <property type="term" value="P:double-strand break repair via nonhomologous end joining"/>
    <property type="evidence" value="ECO:0007669"/>
    <property type="project" value="InterPro"/>
</dbReference>
<dbReference type="InterPro" id="IPR046803">
    <property type="entry name" value="DNAPKcs_CC1-2"/>
</dbReference>
<dbReference type="Pfam" id="PF08163">
    <property type="entry name" value="DNAPKcs_CC3"/>
    <property type="match status" value="1"/>
</dbReference>
<dbReference type="VEuPathDB" id="VectorBase:ISCW016756"/>
<dbReference type="SUPFAM" id="SSF48371">
    <property type="entry name" value="ARM repeat"/>
    <property type="match status" value="2"/>
</dbReference>
<evidence type="ECO:0000256" key="15">
    <source>
        <dbReference type="SAM" id="SignalP"/>
    </source>
</evidence>
<dbReference type="VEuPathDB" id="VectorBase:ISCI016754"/>
<name>A0A4D5RBU6_IXOSC</name>
<dbReference type="Pfam" id="PF02259">
    <property type="entry name" value="FAT"/>
    <property type="match status" value="1"/>
</dbReference>
<dbReference type="SMART" id="SM01344">
    <property type="entry name" value="NUC194"/>
    <property type="match status" value="1"/>
</dbReference>
<evidence type="ECO:0000256" key="10">
    <source>
        <dbReference type="ARBA" id="ARBA00022840"/>
    </source>
</evidence>
<dbReference type="VEuPathDB" id="VectorBase:ISCW016750"/>
<dbReference type="VEuPathDB" id="VectorBase:ISCI016752"/>
<evidence type="ECO:0000256" key="6">
    <source>
        <dbReference type="ARBA" id="ARBA00022679"/>
    </source>
</evidence>
<feature type="chain" id="PRO_5020038354" description="DNA-dependent protein kinase catalytic subunit" evidence="15">
    <location>
        <begin position="24"/>
        <end position="3243"/>
    </location>
</feature>
<evidence type="ECO:0000259" key="17">
    <source>
        <dbReference type="PROSITE" id="PS51189"/>
    </source>
</evidence>
<dbReference type="GO" id="GO:0005524">
    <property type="term" value="F:ATP binding"/>
    <property type="evidence" value="ECO:0007669"/>
    <property type="project" value="UniProtKB-KW"/>
</dbReference>
<dbReference type="VEuPathDB" id="VectorBase:ISCI016757"/>
<evidence type="ECO:0000256" key="11">
    <source>
        <dbReference type="ARBA" id="ARBA00023204"/>
    </source>
</evidence>
<feature type="signal peptide" evidence="15">
    <location>
        <begin position="1"/>
        <end position="23"/>
    </location>
</feature>
<dbReference type="FunFam" id="3.30.1010.10:FF:000013">
    <property type="entry name" value="Protein kinase, DNA-activated, catalytic subunit"/>
    <property type="match status" value="1"/>
</dbReference>
<keyword evidence="10" id="KW-0067">ATP-binding</keyword>
<dbReference type="Pfam" id="PF00454">
    <property type="entry name" value="PI3_PI4_kinase"/>
    <property type="match status" value="1"/>
</dbReference>
<feature type="region of interest" description="Disordered" evidence="14">
    <location>
        <begin position="2071"/>
        <end position="2090"/>
    </location>
</feature>
<dbReference type="Pfam" id="PF20502">
    <property type="entry name" value="DNAPKcs_CC1-2"/>
    <property type="match status" value="1"/>
</dbReference>
<evidence type="ECO:0000256" key="5">
    <source>
        <dbReference type="ARBA" id="ARBA00022553"/>
    </source>
</evidence>
<feature type="region of interest" description="Disordered" evidence="14">
    <location>
        <begin position="802"/>
        <end position="840"/>
    </location>
</feature>
<evidence type="ECO:0000256" key="14">
    <source>
        <dbReference type="SAM" id="MobiDB-lite"/>
    </source>
</evidence>
<keyword evidence="8" id="KW-0227">DNA damage</keyword>
<feature type="coiled-coil region" evidence="13">
    <location>
        <begin position="2182"/>
        <end position="2211"/>
    </location>
</feature>
<feature type="domain" description="PI3K/PI4K catalytic" evidence="16">
    <location>
        <begin position="3089"/>
        <end position="3243"/>
    </location>
</feature>
<dbReference type="VEuPathDB" id="VectorBase:ISCW016757"/>
<dbReference type="VEuPathDB" id="VectorBase:ISCI016756"/>
<dbReference type="OrthoDB" id="431717at2759"/>
<keyword evidence="12" id="KW-0539">Nucleus</keyword>
<feature type="compositionally biased region" description="Basic and acidic residues" evidence="14">
    <location>
        <begin position="802"/>
        <end position="816"/>
    </location>
</feature>
<dbReference type="PROSITE" id="PS51189">
    <property type="entry name" value="FAT"/>
    <property type="match status" value="1"/>
</dbReference>
<keyword evidence="7" id="KW-0547">Nucleotide-binding</keyword>
<evidence type="ECO:0000256" key="2">
    <source>
        <dbReference type="ARBA" id="ARBA00012513"/>
    </source>
</evidence>
<comment type="subcellular location">
    <subcellularLocation>
        <location evidence="1">Nucleus</location>
        <location evidence="1">Nucleolus</location>
    </subcellularLocation>
</comment>
<dbReference type="SUPFAM" id="SSF56112">
    <property type="entry name" value="Protein kinase-like (PK-like)"/>
    <property type="match status" value="1"/>
</dbReference>
<dbReference type="InterPro" id="IPR014009">
    <property type="entry name" value="PIK_FAT"/>
</dbReference>
<dbReference type="InterPro" id="IPR046804">
    <property type="entry name" value="DNA-PKcs_N"/>
</dbReference>
<dbReference type="InterPro" id="IPR011009">
    <property type="entry name" value="Kinase-like_dom_sf"/>
</dbReference>
<evidence type="ECO:0000256" key="7">
    <source>
        <dbReference type="ARBA" id="ARBA00022741"/>
    </source>
</evidence>
<evidence type="ECO:0000256" key="1">
    <source>
        <dbReference type="ARBA" id="ARBA00004604"/>
    </source>
</evidence>
<reference evidence="18" key="1">
    <citation type="submission" date="2019-04" db="EMBL/GenBank/DDBJ databases">
        <title>An insight into the mialome of Ixodes scapularis.</title>
        <authorList>
            <person name="Ribeiro J.M."/>
            <person name="Mather T.N."/>
            <person name="Karim S."/>
        </authorList>
    </citation>
    <scope>NUCLEOTIDE SEQUENCE</scope>
</reference>
<dbReference type="PANTHER" id="PTHR11139:SF68">
    <property type="entry name" value="DNA-DEPENDENT PROTEIN KINASE CATALYTIC SUBUNIT"/>
    <property type="match status" value="1"/>
</dbReference>
<keyword evidence="15" id="KW-0732">Signal</keyword>
<feature type="compositionally biased region" description="Low complexity" evidence="14">
    <location>
        <begin position="2071"/>
        <end position="2086"/>
    </location>
</feature>
<accession>A0A4D5RBU6</accession>
<evidence type="ECO:0000313" key="18">
    <source>
        <dbReference type="EMBL" id="MOY34565.1"/>
    </source>
</evidence>
<dbReference type="EC" id="2.7.11.1" evidence="2"/>